<feature type="region of interest" description="Disordered" evidence="1">
    <location>
        <begin position="34"/>
        <end position="58"/>
    </location>
</feature>
<dbReference type="AlphaFoldDB" id="A0A7C8US60"/>
<sequence>MGNGSLAVGEIPFKETVVLDRAELGPVKNKKMQTDGNRFRVSEGMGPESQRTKVHEDT</sequence>
<proteinExistence type="predicted"/>
<accession>A0A7C8US60</accession>
<dbReference type="EMBL" id="WIWS01000010">
    <property type="protein sequence ID" value="KAF3226595.1"/>
    <property type="molecule type" value="Genomic_DNA"/>
</dbReference>
<reference evidence="2 3" key="1">
    <citation type="submission" date="2019-06" db="EMBL/GenBank/DDBJ databases">
        <authorList>
            <person name="Palmer J.M."/>
        </authorList>
    </citation>
    <scope>NUCLEOTIDE SEQUENCE [LARGE SCALE GENOMIC DNA]</scope>
    <source>
        <strain evidence="2 3">TWF106</strain>
    </source>
</reference>
<name>A0A7C8US60_ORBOL</name>
<comment type="caution">
    <text evidence="2">The sequence shown here is derived from an EMBL/GenBank/DDBJ whole genome shotgun (WGS) entry which is preliminary data.</text>
</comment>
<protein>
    <submittedName>
        <fullName evidence="2">Uncharacterized protein</fullName>
    </submittedName>
</protein>
<dbReference type="Proteomes" id="UP000472727">
    <property type="component" value="Unassembled WGS sequence"/>
</dbReference>
<gene>
    <name evidence="2" type="ORF">TWF106_000334</name>
</gene>
<evidence type="ECO:0000256" key="1">
    <source>
        <dbReference type="SAM" id="MobiDB-lite"/>
    </source>
</evidence>
<evidence type="ECO:0000313" key="3">
    <source>
        <dbReference type="Proteomes" id="UP000472727"/>
    </source>
</evidence>
<organism evidence="2 3">
    <name type="scientific">Orbilia oligospora</name>
    <name type="common">Nematode-trapping fungus</name>
    <name type="synonym">Arthrobotrys oligospora</name>
    <dbReference type="NCBI Taxonomy" id="2813651"/>
    <lineage>
        <taxon>Eukaryota</taxon>
        <taxon>Fungi</taxon>
        <taxon>Dikarya</taxon>
        <taxon>Ascomycota</taxon>
        <taxon>Pezizomycotina</taxon>
        <taxon>Orbiliomycetes</taxon>
        <taxon>Orbiliales</taxon>
        <taxon>Orbiliaceae</taxon>
        <taxon>Orbilia</taxon>
    </lineage>
</organism>
<evidence type="ECO:0000313" key="2">
    <source>
        <dbReference type="EMBL" id="KAF3226595.1"/>
    </source>
</evidence>